<organism evidence="1 2">
    <name type="scientific">Bacillus wiedmannii</name>
    <dbReference type="NCBI Taxonomy" id="1890302"/>
    <lineage>
        <taxon>Bacteria</taxon>
        <taxon>Bacillati</taxon>
        <taxon>Bacillota</taxon>
        <taxon>Bacilli</taxon>
        <taxon>Bacillales</taxon>
        <taxon>Bacillaceae</taxon>
        <taxon>Bacillus</taxon>
        <taxon>Bacillus cereus group</taxon>
    </lineage>
</organism>
<comment type="caution">
    <text evidence="1">The sequence shown here is derived from an EMBL/GenBank/DDBJ whole genome shotgun (WGS) entry which is preliminary data.</text>
</comment>
<protein>
    <submittedName>
        <fullName evidence="1">Uncharacterized protein</fullName>
    </submittedName>
</protein>
<dbReference type="AlphaFoldDB" id="A0A2C4GR94"/>
<gene>
    <name evidence="1" type="ORF">CN684_00710</name>
</gene>
<dbReference type="Proteomes" id="UP000220045">
    <property type="component" value="Unassembled WGS sequence"/>
</dbReference>
<sequence length="137" mass="15498">MFDINKIMAAANELGIEFKTNSSNPGFHFVSADNKERIVTFDNLKCAVREKFNHNHSDIPYTTINKTKVTNKITCNVNMVNCDINLNKNSLESRNLSKINKIFVNDTAADTFNNVDISNLFLGNTDLYKVFENKKAA</sequence>
<name>A0A2C4GR94_9BACI</name>
<accession>A0A2C4GR94</accession>
<evidence type="ECO:0000313" key="2">
    <source>
        <dbReference type="Proteomes" id="UP000220045"/>
    </source>
</evidence>
<proteinExistence type="predicted"/>
<dbReference type="RefSeq" id="WP_098092563.1">
    <property type="nucleotide sequence ID" value="NZ_NUEL01000003.1"/>
</dbReference>
<reference evidence="1 2" key="1">
    <citation type="submission" date="2017-09" db="EMBL/GenBank/DDBJ databases">
        <title>Large-scale bioinformatics analysis of Bacillus genomes uncovers conserved roles of natural products in bacterial physiology.</title>
        <authorList>
            <consortium name="Agbiome Team Llc"/>
            <person name="Bleich R.M."/>
            <person name="Grubbs K.J."/>
            <person name="Santa Maria K.C."/>
            <person name="Allen S.E."/>
            <person name="Farag S."/>
            <person name="Shank E.A."/>
            <person name="Bowers A."/>
        </authorList>
    </citation>
    <scope>NUCLEOTIDE SEQUENCE [LARGE SCALE GENOMIC DNA]</scope>
    <source>
        <strain evidence="1 2">AFS004017</strain>
    </source>
</reference>
<dbReference type="EMBL" id="NUEL01000003">
    <property type="protein sequence ID" value="PEJ11513.1"/>
    <property type="molecule type" value="Genomic_DNA"/>
</dbReference>
<evidence type="ECO:0000313" key="1">
    <source>
        <dbReference type="EMBL" id="PEJ11513.1"/>
    </source>
</evidence>